<protein>
    <submittedName>
        <fullName evidence="1">Uncharacterized protein</fullName>
    </submittedName>
</protein>
<accession>A0A8S5RY07</accession>
<proteinExistence type="predicted"/>
<reference evidence="1" key="1">
    <citation type="journal article" date="2021" name="Proc. Natl. Acad. Sci. U.S.A.">
        <title>A Catalog of Tens of Thousands of Viruses from Human Metagenomes Reveals Hidden Associations with Chronic Diseases.</title>
        <authorList>
            <person name="Tisza M.J."/>
            <person name="Buck C.B."/>
        </authorList>
    </citation>
    <scope>NUCLEOTIDE SEQUENCE</scope>
    <source>
        <strain evidence="1">CtEJG5</strain>
    </source>
</reference>
<name>A0A8S5RY07_9CAUD</name>
<evidence type="ECO:0000313" key="1">
    <source>
        <dbReference type="EMBL" id="DAF43455.1"/>
    </source>
</evidence>
<sequence>MQSDKCCGTLIKPKNSTVKCSTRQNSKLQHNTSTDDCFTGGITVRTKQNTTEQNTIKQNIIKQHMTFISSAKQSSEN</sequence>
<organism evidence="1">
    <name type="scientific">Siphoviridae sp. ctEJG5</name>
    <dbReference type="NCBI Taxonomy" id="2827814"/>
    <lineage>
        <taxon>Viruses</taxon>
        <taxon>Duplodnaviria</taxon>
        <taxon>Heunggongvirae</taxon>
        <taxon>Uroviricota</taxon>
        <taxon>Caudoviricetes</taxon>
    </lineage>
</organism>
<dbReference type="EMBL" id="BK032506">
    <property type="protein sequence ID" value="DAF43455.1"/>
    <property type="molecule type" value="Genomic_DNA"/>
</dbReference>